<accession>A0ABP9YQ90</accession>
<dbReference type="InterPro" id="IPR043129">
    <property type="entry name" value="ATPase_NBD"/>
</dbReference>
<dbReference type="SUPFAM" id="SSF53067">
    <property type="entry name" value="Actin-like ATPase domain"/>
    <property type="match status" value="2"/>
</dbReference>
<comment type="caution">
    <text evidence="1">The sequence shown here is derived from an EMBL/GenBank/DDBJ whole genome shotgun (WGS) entry which is preliminary data.</text>
</comment>
<reference evidence="1 2" key="1">
    <citation type="submission" date="2024-04" db="EMBL/GenBank/DDBJ databases">
        <title>genome sequences of Mucor flavus KT1a and Helicostylum pulchrum KT1b strains isolated from the surface of a dry-aged beef.</title>
        <authorList>
            <person name="Toyotome T."/>
            <person name="Hosono M."/>
            <person name="Torimaru M."/>
            <person name="Fukuda K."/>
            <person name="Mikami N."/>
        </authorList>
    </citation>
    <scope>NUCLEOTIDE SEQUENCE [LARGE SCALE GENOMIC DNA]</scope>
    <source>
        <strain evidence="1 2">KT1a</strain>
    </source>
</reference>
<proteinExistence type="predicted"/>
<sequence>MAFKYHKYEIIISIDFGTTFSGTCFSVTDELTAEELRETEYPEITVVTSWPEQEKVENKTPSINIYDRNFHLLHWGKAAQKYIERGELKPGQIAKERFKLNLPSFVPKKDDIYNPRDAKKTEFDNMRATIDYLREIFDHTVSTIQNNIGGAGRVSIEKENIRFVITVPTLWNDIQRAIMRTVAKEAGLITDEDHKDRLLIINESSAATLHCEQQKTDYKEMIPGDKYIICDAGGGTANIVTFESVKKFTDDPADMFRRCQLTADSDEMCGSTFIDKKMRELLTRFFYNGEITKNKDEEKERYKLLSPVIDEFISEIKPVFGDRSKEFKFSKCKHANRLKRHADTISEAHIDLGDANDKQCIVCKAEDFKYMEDPAFGDPFIVVLRDAIIVPKLKLYLPDGVKYERTGGMCKLTIPYDIIRTEVFEEVTRRTLILIDRQIKKANYNIKRMYLVGGFGNSPYLQKRILKAFSVKGTSFPNRQYKIGSLITDDKGNSAAMRGAMVYAIDSSRRKTQTDVVEKKFESTPVDKYNTLICLDIGYLSTACSFRDLGSESDKMTEIIDWPGLKKEHFMIPTAKETINGQTTWGAEVKQPIGRDHRKRITPSKVMSSAKANLRHYLCEYLRLVLDHVNTSIAETNPDRNKYRYVITMENCYRFFDSKSEMRYIAQLAGIISEADPVERLLLISRDTAAAMYTEKEHFSDVSTYTNNVLLINMYHDICSLSLMEHTKISGNDIDSTDEQDNGVFKNVRSVGSVTFDFDFTRKIVLSLNSYISTNDCIECTGSHSTYSSTYYTELERGFLGYIKTRLNLANYTEVQNIPFTDSECCTASIKVYDIWEYILLPAIKDLASEINRFALENDMMQLFSFDKILLSGTLLDTSTPNYEILERIVINNISEVMNITTDFISPSKHNGKEALLGAEIYGNHPEYFTERVAGTSYAVNVRAYGLKEFEPIAKKKIENEKRASKYKEYKKNLKKEIYDIESTFAYASDRKVGMFYQSSLDPFLNTSAFDCKDDDLTYLIRRGDKIFEKKQYEDCIVYATIYASDADGLPAEGIKTDNSSFRKIHRFELYIKRDEDNPFTDCEHPRLHFDICLTLEKNEARFEAKISSELGKKILAYRSRDEFLVANIYDDRQFIEVGDLNIYDGVATTEADNVTTTEADRVTTTDIEEAITVEVKNRKIVEVGDIPVIEVNDLTSAEVDGVTIAEADSVITAEVEDVNTAEVEYMNVAEVGDAPVRYLITDTPAENMSDTTIVRKKSSDRISFYFNKFFRST</sequence>
<keyword evidence="2" id="KW-1185">Reference proteome</keyword>
<dbReference type="Proteomes" id="UP001473302">
    <property type="component" value="Unassembled WGS sequence"/>
</dbReference>
<protein>
    <submittedName>
        <fullName evidence="1">Uncharacterized protein</fullName>
    </submittedName>
</protein>
<organism evidence="1 2">
    <name type="scientific">Mucor flavus</name>
    <dbReference type="NCBI Taxonomy" id="439312"/>
    <lineage>
        <taxon>Eukaryota</taxon>
        <taxon>Fungi</taxon>
        <taxon>Fungi incertae sedis</taxon>
        <taxon>Mucoromycota</taxon>
        <taxon>Mucoromycotina</taxon>
        <taxon>Mucoromycetes</taxon>
        <taxon>Mucorales</taxon>
        <taxon>Mucorineae</taxon>
        <taxon>Mucoraceae</taxon>
        <taxon>Mucor</taxon>
    </lineage>
</organism>
<dbReference type="Gene3D" id="3.30.420.40">
    <property type="match status" value="1"/>
</dbReference>
<name>A0ABP9YQ90_9FUNG</name>
<evidence type="ECO:0000313" key="1">
    <source>
        <dbReference type="EMBL" id="GAA5808987.1"/>
    </source>
</evidence>
<gene>
    <name evidence="1" type="ORF">MFLAVUS_002387</name>
</gene>
<dbReference type="EMBL" id="BAABUK010000004">
    <property type="protein sequence ID" value="GAA5808987.1"/>
    <property type="molecule type" value="Genomic_DNA"/>
</dbReference>
<dbReference type="PANTHER" id="PTHR14187:SF5">
    <property type="entry name" value="HEAT SHOCK 70 KDA PROTEIN 12A"/>
    <property type="match status" value="1"/>
</dbReference>
<dbReference type="PANTHER" id="PTHR14187">
    <property type="entry name" value="ALPHA KINASE/ELONGATION FACTOR 2 KINASE"/>
    <property type="match status" value="1"/>
</dbReference>
<evidence type="ECO:0000313" key="2">
    <source>
        <dbReference type="Proteomes" id="UP001473302"/>
    </source>
</evidence>